<protein>
    <recommendedName>
        <fullName evidence="4">Lipoprotein</fullName>
    </recommendedName>
</protein>
<feature type="signal peptide" evidence="1">
    <location>
        <begin position="1"/>
        <end position="23"/>
    </location>
</feature>
<evidence type="ECO:0008006" key="4">
    <source>
        <dbReference type="Google" id="ProtNLM"/>
    </source>
</evidence>
<keyword evidence="3" id="KW-1185">Reference proteome</keyword>
<dbReference type="RefSeq" id="WP_078308069.1">
    <property type="nucleotide sequence ID" value="NZ_MUYT01000012.1"/>
</dbReference>
<sequence>MKTVSKLSTVAVIVTTLLLQACATPHVVEVNKLSDANLSCTQLKAEIEEAKMFEKRARDERKVTGKNVAAAVLFWPALLGTYSNTEEAINAAKDRQNTLTKIYQQKNCR</sequence>
<organism evidence="2 3">
    <name type="scientific">Lwoffella lincolnii</name>
    <dbReference type="NCBI Taxonomy" id="90241"/>
    <lineage>
        <taxon>Bacteria</taxon>
        <taxon>Pseudomonadati</taxon>
        <taxon>Pseudomonadota</taxon>
        <taxon>Gammaproteobacteria</taxon>
        <taxon>Moraxellales</taxon>
        <taxon>Moraxellaceae</taxon>
        <taxon>Lwoffella</taxon>
    </lineage>
</organism>
<dbReference type="EMBL" id="MUYT01000012">
    <property type="protein sequence ID" value="OOS19867.1"/>
    <property type="molecule type" value="Genomic_DNA"/>
</dbReference>
<dbReference type="PROSITE" id="PS51257">
    <property type="entry name" value="PROKAR_LIPOPROTEIN"/>
    <property type="match status" value="1"/>
</dbReference>
<gene>
    <name evidence="2" type="ORF">B0682_07980</name>
</gene>
<feature type="chain" id="PRO_5012843072" description="Lipoprotein" evidence="1">
    <location>
        <begin position="24"/>
        <end position="109"/>
    </location>
</feature>
<dbReference type="AlphaFoldDB" id="A0A1T0CBZ7"/>
<keyword evidence="1" id="KW-0732">Signal</keyword>
<evidence type="ECO:0000256" key="1">
    <source>
        <dbReference type="SAM" id="SignalP"/>
    </source>
</evidence>
<dbReference type="OrthoDB" id="6658808at2"/>
<dbReference type="Proteomes" id="UP000191094">
    <property type="component" value="Unassembled WGS sequence"/>
</dbReference>
<evidence type="ECO:0000313" key="2">
    <source>
        <dbReference type="EMBL" id="OOS19867.1"/>
    </source>
</evidence>
<comment type="caution">
    <text evidence="2">The sequence shown here is derived from an EMBL/GenBank/DDBJ whole genome shotgun (WGS) entry which is preliminary data.</text>
</comment>
<accession>A0A1T0CBZ7</accession>
<proteinExistence type="predicted"/>
<name>A0A1T0CBZ7_9GAMM</name>
<reference evidence="2 3" key="1">
    <citation type="submission" date="2017-02" db="EMBL/GenBank/DDBJ databases">
        <title>Draft genome sequence of Moraxella lincolnii CCUG 9405T type strain.</title>
        <authorList>
            <person name="Salva-Serra F."/>
            <person name="Engstrom-Jakobsson H."/>
            <person name="Thorell K."/>
            <person name="Jaen-Luchoro D."/>
            <person name="Gonzales-Siles L."/>
            <person name="Karlsson R."/>
            <person name="Yazdan S."/>
            <person name="Boulund F."/>
            <person name="Johnning A."/>
            <person name="Engstrand L."/>
            <person name="Kristiansson E."/>
            <person name="Moore E."/>
        </authorList>
    </citation>
    <scope>NUCLEOTIDE SEQUENCE [LARGE SCALE GENOMIC DNA]</scope>
    <source>
        <strain evidence="2 3">CCUG 9405</strain>
    </source>
</reference>
<evidence type="ECO:0000313" key="3">
    <source>
        <dbReference type="Proteomes" id="UP000191094"/>
    </source>
</evidence>